<dbReference type="EMBL" id="CP030150">
    <property type="protein sequence ID" value="AWX71934.1"/>
    <property type="molecule type" value="Genomic_DNA"/>
</dbReference>
<sequence>MWQLSHQKELIISKDELEKRAVKMGFTLIEGDMDTENQKILLPSQEGFLDFHKHVDNNLLFYTYDYPNKEVYYIHEEYHEWFEDSEMQSLLSEKISAYNKKLDKINFDQPCELTMFYVKEGFVFYNNTIRDEIFDLCDGDTMGDSFAEEVKTEVPKEKMMEIEMNRQNELEQKTQEIKDKIFNDPEFKNATNIRLRKTYALRYFDNNSAENEVVRKKYFHPFNFIEEIWKEFKSMGLHK</sequence>
<dbReference type="AlphaFoldDB" id="A0ABC8D800"/>
<evidence type="ECO:0000313" key="2">
    <source>
        <dbReference type="Proteomes" id="UP000250069"/>
    </source>
</evidence>
<gene>
    <name evidence="1" type="ORF">BVDSYZ_07820</name>
</gene>
<evidence type="ECO:0000313" key="1">
    <source>
        <dbReference type="EMBL" id="AWX71934.1"/>
    </source>
</evidence>
<accession>A0ABC8D800</accession>
<dbReference type="Proteomes" id="UP000250069">
    <property type="component" value="Chromosome"/>
</dbReference>
<reference evidence="1 2" key="1">
    <citation type="submission" date="2018-06" db="EMBL/GenBank/DDBJ databases">
        <title>Complete Genome Sequence of Bacillus velezensis DSYZ, a Plant Growth-Promoting Rhizobacterium with Antifungal Activity.</title>
        <authorList>
            <person name="Du B."/>
            <person name="Ding Y."/>
            <person name="Liu K."/>
            <person name="Yao L."/>
            <person name="Wang C."/>
            <person name="Li H."/>
            <person name="Liu H."/>
        </authorList>
    </citation>
    <scope>NUCLEOTIDE SEQUENCE [LARGE SCALE GENOMIC DNA]</scope>
    <source>
        <strain evidence="1 2">DSYZ</strain>
    </source>
</reference>
<proteinExistence type="predicted"/>
<organism evidence="1 2">
    <name type="scientific">Bacillus velezensis</name>
    <dbReference type="NCBI Taxonomy" id="492670"/>
    <lineage>
        <taxon>Bacteria</taxon>
        <taxon>Bacillati</taxon>
        <taxon>Bacillota</taxon>
        <taxon>Bacilli</taxon>
        <taxon>Bacillales</taxon>
        <taxon>Bacillaceae</taxon>
        <taxon>Bacillus</taxon>
        <taxon>Bacillus amyloliquefaciens group</taxon>
    </lineage>
</organism>
<protein>
    <submittedName>
        <fullName evidence="1">Uncharacterized protein</fullName>
    </submittedName>
</protein>
<name>A0ABC8D800_BACVE</name>
<dbReference type="RefSeq" id="WP_105322065.1">
    <property type="nucleotide sequence ID" value="NZ_CP026610.1"/>
</dbReference>